<proteinExistence type="predicted"/>
<feature type="region of interest" description="Disordered" evidence="8">
    <location>
        <begin position="108"/>
        <end position="152"/>
    </location>
</feature>
<feature type="transmembrane region" description="Helical" evidence="9">
    <location>
        <begin position="12"/>
        <end position="35"/>
    </location>
</feature>
<evidence type="ECO:0000256" key="2">
    <source>
        <dbReference type="ARBA" id="ARBA00022448"/>
    </source>
</evidence>
<dbReference type="Proteomes" id="UP000018291">
    <property type="component" value="Unassembled WGS sequence"/>
</dbReference>
<accession>R4Z0Q6</accession>
<dbReference type="RefSeq" id="WP_012228689.1">
    <property type="nucleotide sequence ID" value="NZ_HG422565.1"/>
</dbReference>
<evidence type="ECO:0000256" key="5">
    <source>
        <dbReference type="ARBA" id="ARBA00022989"/>
    </source>
</evidence>
<keyword evidence="5 9" id="KW-1133">Transmembrane helix</keyword>
<evidence type="ECO:0000256" key="8">
    <source>
        <dbReference type="SAM" id="MobiDB-lite"/>
    </source>
</evidence>
<keyword evidence="6" id="KW-0811">Translocation</keyword>
<feature type="region of interest" description="Disordered" evidence="8">
    <location>
        <begin position="171"/>
        <end position="198"/>
    </location>
</feature>
<comment type="subcellular location">
    <subcellularLocation>
        <location evidence="1">Membrane</location>
        <topology evidence="1">Single-pass membrane protein</topology>
    </subcellularLocation>
</comment>
<dbReference type="GO" id="GO:0015031">
    <property type="term" value="P:protein transport"/>
    <property type="evidence" value="ECO:0007669"/>
    <property type="project" value="UniProtKB-KW"/>
</dbReference>
<evidence type="ECO:0008006" key="12">
    <source>
        <dbReference type="Google" id="ProtNLM"/>
    </source>
</evidence>
<reference evidence="10 11" key="1">
    <citation type="journal article" date="2013" name="ISME J.">
        <title>Metabolic model for the filamentous 'Candidatus Microthrix parvicella' based on genomic and metagenomic analyses.</title>
        <authorList>
            <person name="Jon McIlroy S."/>
            <person name="Kristiansen R."/>
            <person name="Albertsen M."/>
            <person name="Michael Karst S."/>
            <person name="Rossetti S."/>
            <person name="Lund Nielsen J."/>
            <person name="Tandoi V."/>
            <person name="James Seviour R."/>
            <person name="Nielsen P.H."/>
        </authorList>
    </citation>
    <scope>NUCLEOTIDE SEQUENCE [LARGE SCALE GENOMIC DNA]</scope>
    <source>
        <strain evidence="10 11">RN1</strain>
    </source>
</reference>
<dbReference type="PRINTS" id="PR01506">
    <property type="entry name" value="TATBPROTEIN"/>
</dbReference>
<dbReference type="OrthoDB" id="9810561at2"/>
<dbReference type="Pfam" id="PF02416">
    <property type="entry name" value="TatA_B_E"/>
    <property type="match status" value="1"/>
</dbReference>
<protein>
    <recommendedName>
        <fullName evidence="12">Sec-independent protein translocase protein TatB</fullName>
    </recommendedName>
</protein>
<organism evidence="10 11">
    <name type="scientific">Candidatus Neomicrothrix parvicella RN1</name>
    <dbReference type="NCBI Taxonomy" id="1229780"/>
    <lineage>
        <taxon>Bacteria</taxon>
        <taxon>Bacillati</taxon>
        <taxon>Actinomycetota</taxon>
        <taxon>Acidimicrobiia</taxon>
        <taxon>Acidimicrobiales</taxon>
        <taxon>Microthrixaceae</taxon>
        <taxon>Candidatus Neomicrothrix</taxon>
    </lineage>
</organism>
<dbReference type="STRING" id="1229780.BN381_400032"/>
<evidence type="ECO:0000313" key="10">
    <source>
        <dbReference type="EMBL" id="CCM64514.1"/>
    </source>
</evidence>
<keyword evidence="4" id="KW-0653">Protein transport</keyword>
<dbReference type="GO" id="GO:0016020">
    <property type="term" value="C:membrane"/>
    <property type="evidence" value="ECO:0007669"/>
    <property type="project" value="UniProtKB-ARBA"/>
</dbReference>
<keyword evidence="7 9" id="KW-0472">Membrane</keyword>
<evidence type="ECO:0000256" key="4">
    <source>
        <dbReference type="ARBA" id="ARBA00022927"/>
    </source>
</evidence>
<dbReference type="InterPro" id="IPR003369">
    <property type="entry name" value="TatA/B/E"/>
</dbReference>
<evidence type="ECO:0000313" key="11">
    <source>
        <dbReference type="Proteomes" id="UP000018291"/>
    </source>
</evidence>
<dbReference type="HOGENOM" id="CLU_1254055_0_0_11"/>
<evidence type="ECO:0000256" key="1">
    <source>
        <dbReference type="ARBA" id="ARBA00004167"/>
    </source>
</evidence>
<keyword evidence="2" id="KW-0813">Transport</keyword>
<keyword evidence="3 9" id="KW-0812">Transmembrane</keyword>
<sequence>MATAPGVATLMFGLIDSLGGGELLAVLIMLMVVVGPDRLPEVARKIGKGIAQARAQISSMSDEVREVVDDPAMQPLREIGEFAMRPRKKLSEIVRMAELDLTEESAAKKAAAVASDTTGSTGSDQVEERNDEPGEPPRAGPQLPLNVDDKLAGRSVPVDVEVAAEAEAVAEAMSDPEAEVAAADEQPEVAGEAAQGPDHVAFSTRAAPLVDASDQVDADS</sequence>
<dbReference type="AlphaFoldDB" id="R4Z0Q6"/>
<feature type="compositionally biased region" description="Polar residues" evidence="8">
    <location>
        <begin position="115"/>
        <end position="124"/>
    </location>
</feature>
<evidence type="ECO:0000256" key="3">
    <source>
        <dbReference type="ARBA" id="ARBA00022692"/>
    </source>
</evidence>
<name>R4Z0Q6_9ACTN</name>
<dbReference type="Gene3D" id="1.20.5.3310">
    <property type="match status" value="1"/>
</dbReference>
<evidence type="ECO:0000256" key="6">
    <source>
        <dbReference type="ARBA" id="ARBA00023010"/>
    </source>
</evidence>
<evidence type="ECO:0000256" key="9">
    <source>
        <dbReference type="SAM" id="Phobius"/>
    </source>
</evidence>
<gene>
    <name evidence="10" type="ORF">BN381_400032</name>
</gene>
<dbReference type="EMBL" id="CANL01000035">
    <property type="protein sequence ID" value="CCM64514.1"/>
    <property type="molecule type" value="Genomic_DNA"/>
</dbReference>
<evidence type="ECO:0000256" key="7">
    <source>
        <dbReference type="ARBA" id="ARBA00023136"/>
    </source>
</evidence>
<keyword evidence="11" id="KW-1185">Reference proteome</keyword>
<comment type="caution">
    <text evidence="10">The sequence shown here is derived from an EMBL/GenBank/DDBJ whole genome shotgun (WGS) entry which is preliminary data.</text>
</comment>